<gene>
    <name evidence="1" type="ORF">Pcinc_033282</name>
</gene>
<evidence type="ECO:0000313" key="2">
    <source>
        <dbReference type="Proteomes" id="UP001286313"/>
    </source>
</evidence>
<evidence type="ECO:0000313" key="1">
    <source>
        <dbReference type="EMBL" id="KAK3860681.1"/>
    </source>
</evidence>
<protein>
    <submittedName>
        <fullName evidence="1">Uncharacterized protein</fullName>
    </submittedName>
</protein>
<dbReference type="EMBL" id="JAWQEG010004657">
    <property type="protein sequence ID" value="KAK3860681.1"/>
    <property type="molecule type" value="Genomic_DNA"/>
</dbReference>
<dbReference type="Proteomes" id="UP001286313">
    <property type="component" value="Unassembled WGS sequence"/>
</dbReference>
<name>A0AAE1ESL3_PETCI</name>
<sequence length="96" mass="10528">MMVIMVVMGKQETSAGGVGIGGSGGLHNIRRRWRRWDITRQHPTSGRHGATNTTKVIIIRCDVTNTNTNDIIRSDITTTNTIVVVLVIIRCDVISA</sequence>
<organism evidence="1 2">
    <name type="scientific">Petrolisthes cinctipes</name>
    <name type="common">Flat porcelain crab</name>
    <dbReference type="NCBI Taxonomy" id="88211"/>
    <lineage>
        <taxon>Eukaryota</taxon>
        <taxon>Metazoa</taxon>
        <taxon>Ecdysozoa</taxon>
        <taxon>Arthropoda</taxon>
        <taxon>Crustacea</taxon>
        <taxon>Multicrustacea</taxon>
        <taxon>Malacostraca</taxon>
        <taxon>Eumalacostraca</taxon>
        <taxon>Eucarida</taxon>
        <taxon>Decapoda</taxon>
        <taxon>Pleocyemata</taxon>
        <taxon>Anomura</taxon>
        <taxon>Galatheoidea</taxon>
        <taxon>Porcellanidae</taxon>
        <taxon>Petrolisthes</taxon>
    </lineage>
</organism>
<accession>A0AAE1ESL3</accession>
<reference evidence="1" key="1">
    <citation type="submission" date="2023-10" db="EMBL/GenBank/DDBJ databases">
        <title>Genome assemblies of two species of porcelain crab, Petrolisthes cinctipes and Petrolisthes manimaculis (Anomura: Porcellanidae).</title>
        <authorList>
            <person name="Angst P."/>
        </authorList>
    </citation>
    <scope>NUCLEOTIDE SEQUENCE</scope>
    <source>
        <strain evidence="1">PB745_01</strain>
        <tissue evidence="1">Gill</tissue>
    </source>
</reference>
<comment type="caution">
    <text evidence="1">The sequence shown here is derived from an EMBL/GenBank/DDBJ whole genome shotgun (WGS) entry which is preliminary data.</text>
</comment>
<dbReference type="AlphaFoldDB" id="A0AAE1ESL3"/>
<proteinExistence type="predicted"/>
<keyword evidence="2" id="KW-1185">Reference proteome</keyword>